<organism evidence="4 5">
    <name type="scientific">Pacificimonas pallii</name>
    <dbReference type="NCBI Taxonomy" id="2827236"/>
    <lineage>
        <taxon>Bacteria</taxon>
        <taxon>Pseudomonadati</taxon>
        <taxon>Pseudomonadota</taxon>
        <taxon>Alphaproteobacteria</taxon>
        <taxon>Sphingomonadales</taxon>
        <taxon>Sphingosinicellaceae</taxon>
        <taxon>Pacificimonas</taxon>
    </lineage>
</organism>
<keyword evidence="3" id="KW-0203">Cytokinin biosynthesis</keyword>
<keyword evidence="5" id="KW-1185">Reference proteome</keyword>
<dbReference type="InterPro" id="IPR005269">
    <property type="entry name" value="LOG"/>
</dbReference>
<sequence length="188" mass="20021">MKRVAVYCGSSEGARPAYAEAARAVGTALAMRGIGTVYGGGRLGLMGMVADSALVAGGEVDGVIPSALVELEVAHTGLTRLHKVETMHERKALMTELSDGFIVMPGGIGTLDELFEAWSWNALGYHSKPFGLLNINGYWNELASFLDRVTTEGFMSAKRREKLIVSDNINELIDALGEGAGTEAGMIW</sequence>
<dbReference type="InterPro" id="IPR031100">
    <property type="entry name" value="LOG_fam"/>
</dbReference>
<evidence type="ECO:0000256" key="1">
    <source>
        <dbReference type="ARBA" id="ARBA00000274"/>
    </source>
</evidence>
<dbReference type="EC" id="3.2.2.n1" evidence="3"/>
<evidence type="ECO:0000313" key="5">
    <source>
        <dbReference type="Proteomes" id="UP000722336"/>
    </source>
</evidence>
<dbReference type="Pfam" id="PF03641">
    <property type="entry name" value="Lysine_decarbox"/>
    <property type="match status" value="1"/>
</dbReference>
<dbReference type="EMBL" id="JAGSPA010000005">
    <property type="protein sequence ID" value="MBV7257785.1"/>
    <property type="molecule type" value="Genomic_DNA"/>
</dbReference>
<dbReference type="NCBIfam" id="TIGR00730">
    <property type="entry name" value="Rossman fold protein, TIGR00730 family"/>
    <property type="match status" value="1"/>
</dbReference>
<protein>
    <recommendedName>
        <fullName evidence="3">Cytokinin riboside 5'-monophosphate phosphoribohydrolase</fullName>
        <ecNumber evidence="3">3.2.2.n1</ecNumber>
    </recommendedName>
</protein>
<comment type="catalytic activity">
    <reaction evidence="1">
        <text>AMP + H2O = D-ribose 5-phosphate + adenine</text>
        <dbReference type="Rhea" id="RHEA:20129"/>
        <dbReference type="ChEBI" id="CHEBI:15377"/>
        <dbReference type="ChEBI" id="CHEBI:16708"/>
        <dbReference type="ChEBI" id="CHEBI:78346"/>
        <dbReference type="ChEBI" id="CHEBI:456215"/>
        <dbReference type="EC" id="3.2.2.4"/>
    </reaction>
</comment>
<comment type="caution">
    <text evidence="4">The sequence shown here is derived from an EMBL/GenBank/DDBJ whole genome shotgun (WGS) entry which is preliminary data.</text>
</comment>
<evidence type="ECO:0000256" key="3">
    <source>
        <dbReference type="RuleBase" id="RU363015"/>
    </source>
</evidence>
<comment type="similarity">
    <text evidence="2 3">Belongs to the LOG family.</text>
</comment>
<dbReference type="RefSeq" id="WP_218446634.1">
    <property type="nucleotide sequence ID" value="NZ_JAGSPA010000005.1"/>
</dbReference>
<accession>A0ABS6SHA9</accession>
<dbReference type="PANTHER" id="PTHR31223:SF70">
    <property type="entry name" value="LOG FAMILY PROTEIN YJL055W"/>
    <property type="match status" value="1"/>
</dbReference>
<dbReference type="Proteomes" id="UP000722336">
    <property type="component" value="Unassembled WGS sequence"/>
</dbReference>
<keyword evidence="3" id="KW-0378">Hydrolase</keyword>
<name>A0ABS6SHA9_9SPHN</name>
<proteinExistence type="inferred from homology"/>
<reference evidence="4 5" key="1">
    <citation type="submission" date="2021-04" db="EMBL/GenBank/DDBJ databases">
        <authorList>
            <person name="Pira H."/>
            <person name="Risdian C."/>
            <person name="Wink J."/>
        </authorList>
    </citation>
    <scope>NUCLEOTIDE SEQUENCE [LARGE SCALE GENOMIC DNA]</scope>
    <source>
        <strain evidence="4 5">WHA3</strain>
    </source>
</reference>
<evidence type="ECO:0000256" key="2">
    <source>
        <dbReference type="ARBA" id="ARBA00006763"/>
    </source>
</evidence>
<gene>
    <name evidence="4" type="ORF">KCG44_13445</name>
</gene>
<dbReference type="PANTHER" id="PTHR31223">
    <property type="entry name" value="LOG FAMILY PROTEIN YJL055W"/>
    <property type="match status" value="1"/>
</dbReference>
<evidence type="ECO:0000313" key="4">
    <source>
        <dbReference type="EMBL" id="MBV7257785.1"/>
    </source>
</evidence>